<dbReference type="EMBL" id="UINC01201523">
    <property type="protein sequence ID" value="SVE20900.1"/>
    <property type="molecule type" value="Genomic_DNA"/>
</dbReference>
<dbReference type="SUPFAM" id="SSF53335">
    <property type="entry name" value="S-adenosyl-L-methionine-dependent methyltransferases"/>
    <property type="match status" value="1"/>
</dbReference>
<dbReference type="InterPro" id="IPR029063">
    <property type="entry name" value="SAM-dependent_MTases_sf"/>
</dbReference>
<name>A0A383BM42_9ZZZZ</name>
<reference evidence="1" key="1">
    <citation type="submission" date="2018-05" db="EMBL/GenBank/DDBJ databases">
        <authorList>
            <person name="Lanie J.A."/>
            <person name="Ng W.-L."/>
            <person name="Kazmierczak K.M."/>
            <person name="Andrzejewski T.M."/>
            <person name="Davidsen T.M."/>
            <person name="Wayne K.J."/>
            <person name="Tettelin H."/>
            <person name="Glass J.I."/>
            <person name="Rusch D."/>
            <person name="Podicherti R."/>
            <person name="Tsui H.-C.T."/>
            <person name="Winkler M.E."/>
        </authorList>
    </citation>
    <scope>NUCLEOTIDE SEQUENCE</scope>
</reference>
<protein>
    <submittedName>
        <fullName evidence="1">Uncharacterized protein</fullName>
    </submittedName>
</protein>
<dbReference type="Gene3D" id="3.40.50.150">
    <property type="entry name" value="Vaccinia Virus protein VP39"/>
    <property type="match status" value="1"/>
</dbReference>
<dbReference type="Pfam" id="PF13489">
    <property type="entry name" value="Methyltransf_23"/>
    <property type="match status" value="1"/>
</dbReference>
<accession>A0A383BM42</accession>
<dbReference type="AlphaFoldDB" id="A0A383BM42"/>
<proteinExistence type="predicted"/>
<gene>
    <name evidence="1" type="ORF">METZ01_LOCUS473754</name>
</gene>
<evidence type="ECO:0000313" key="1">
    <source>
        <dbReference type="EMBL" id="SVE20900.1"/>
    </source>
</evidence>
<dbReference type="CDD" id="cd02440">
    <property type="entry name" value="AdoMet_MTases"/>
    <property type="match status" value="1"/>
</dbReference>
<sequence length="220" mass="25400">MGLVRLKNFTFFEFFRGLVVLSRIKSLIHSIFVAPSKKYKKEEFNADYFSKLKLSPDVKKASYYRDFFSPDNALDVGCGIGNLVWGLVNFGIAAEGIDISEDAINRSSVEIRSLLKVGDIFNLDYPDNRFNLVNCSDTLEHIPEEVSCDIIRNLYKITNRWLVLNICLWTEKNARLDPTHINLHSRRWWTKKINKLGYTIIKSPDDFPSKRNAFIIKKGA</sequence>
<organism evidence="1">
    <name type="scientific">marine metagenome</name>
    <dbReference type="NCBI Taxonomy" id="408172"/>
    <lineage>
        <taxon>unclassified sequences</taxon>
        <taxon>metagenomes</taxon>
        <taxon>ecological metagenomes</taxon>
    </lineage>
</organism>